<feature type="compositionally biased region" description="Basic residues" evidence="1">
    <location>
        <begin position="8"/>
        <end position="33"/>
    </location>
</feature>
<dbReference type="PaxDb" id="4577-GRMZM6G457296_P01"/>
<gene>
    <name evidence="2" type="ORF">ZEAMMB73_Zm00001d002375</name>
</gene>
<protein>
    <submittedName>
        <fullName evidence="2 3">Uncharacterized protein</fullName>
    </submittedName>
</protein>
<feature type="region of interest" description="Disordered" evidence="1">
    <location>
        <begin position="1"/>
        <end position="33"/>
    </location>
</feature>
<dbReference type="Proteomes" id="UP000007305">
    <property type="component" value="Chromosome 2"/>
</dbReference>
<organism evidence="2">
    <name type="scientific">Zea mays</name>
    <name type="common">Maize</name>
    <dbReference type="NCBI Taxonomy" id="4577"/>
    <lineage>
        <taxon>Eukaryota</taxon>
        <taxon>Viridiplantae</taxon>
        <taxon>Streptophyta</taxon>
        <taxon>Embryophyta</taxon>
        <taxon>Tracheophyta</taxon>
        <taxon>Spermatophyta</taxon>
        <taxon>Magnoliopsida</taxon>
        <taxon>Liliopsida</taxon>
        <taxon>Poales</taxon>
        <taxon>Poaceae</taxon>
        <taxon>PACMAD clade</taxon>
        <taxon>Panicoideae</taxon>
        <taxon>Andropogonodae</taxon>
        <taxon>Andropogoneae</taxon>
        <taxon>Tripsacinae</taxon>
        <taxon>Zea</taxon>
    </lineage>
</organism>
<proteinExistence type="predicted"/>
<sequence length="74" mass="8641">MPFASGLRRSRRQPFLHPTSHGHRARRNSYRARKSTVTSWAEISSQTKRAGDLQSFLLWSANKQRPFSENRQLT</sequence>
<evidence type="ECO:0000313" key="3">
    <source>
        <dbReference type="EnsemblPlants" id="Zm00001eb071320_P001"/>
    </source>
</evidence>
<dbReference type="EMBL" id="CM007648">
    <property type="protein sequence ID" value="ONM14105.1"/>
    <property type="molecule type" value="Genomic_DNA"/>
</dbReference>
<reference evidence="3" key="3">
    <citation type="submission" date="2021-05" db="UniProtKB">
        <authorList>
            <consortium name="EnsemblPlants"/>
        </authorList>
    </citation>
    <scope>IDENTIFICATION</scope>
    <source>
        <strain evidence="3">cv. B73</strain>
    </source>
</reference>
<dbReference type="EnsemblPlants" id="Zm00001eb071320_T001">
    <property type="protein sequence ID" value="Zm00001eb071320_P001"/>
    <property type="gene ID" value="Zm00001eb071320"/>
</dbReference>
<reference evidence="2 4" key="1">
    <citation type="submission" date="2015-12" db="EMBL/GenBank/DDBJ databases">
        <title>Update maize B73 reference genome by single molecule sequencing technologies.</title>
        <authorList>
            <consortium name="Maize Genome Sequencing Project"/>
            <person name="Ware D."/>
        </authorList>
    </citation>
    <scope>NUCLEOTIDE SEQUENCE [LARGE SCALE GENOMIC DNA]</scope>
    <source>
        <strain evidence="4">cv. B73</strain>
        <tissue evidence="2">Seedling</tissue>
    </source>
</reference>
<evidence type="ECO:0000313" key="2">
    <source>
        <dbReference type="EMBL" id="ONM14105.1"/>
    </source>
</evidence>
<dbReference type="Gramene" id="Zm00001eb071320_T001">
    <property type="protein sequence ID" value="Zm00001eb071320_P001"/>
    <property type="gene ID" value="Zm00001eb071320"/>
</dbReference>
<keyword evidence="4" id="KW-1185">Reference proteome</keyword>
<name>A0A1D6E028_MAIZE</name>
<reference evidence="3" key="2">
    <citation type="submission" date="2019-07" db="EMBL/GenBank/DDBJ databases">
        <authorList>
            <person name="Seetharam A."/>
            <person name="Woodhouse M."/>
            <person name="Cannon E."/>
        </authorList>
    </citation>
    <scope>NUCLEOTIDE SEQUENCE [LARGE SCALE GENOMIC DNA]</scope>
    <source>
        <strain evidence="3">cv. B73</strain>
    </source>
</reference>
<evidence type="ECO:0000313" key="4">
    <source>
        <dbReference type="Proteomes" id="UP000007305"/>
    </source>
</evidence>
<accession>A0A1D6E028</accession>
<evidence type="ECO:0000256" key="1">
    <source>
        <dbReference type="SAM" id="MobiDB-lite"/>
    </source>
</evidence>
<dbReference type="AlphaFoldDB" id="A0A1D6E028"/>